<dbReference type="GO" id="GO:0030619">
    <property type="term" value="F:U1 snRNA binding"/>
    <property type="evidence" value="ECO:0007669"/>
    <property type="project" value="TreeGrafter"/>
</dbReference>
<feature type="region of interest" description="Disordered" evidence="1">
    <location>
        <begin position="131"/>
        <end position="186"/>
    </location>
</feature>
<dbReference type="EMBL" id="JAUJYO010000018">
    <property type="protein sequence ID" value="KAK1289364.1"/>
    <property type="molecule type" value="Genomic_DNA"/>
</dbReference>
<feature type="compositionally biased region" description="Basic residues" evidence="1">
    <location>
        <begin position="162"/>
        <end position="181"/>
    </location>
</feature>
<sequence length="643" mass="70774">MEPPVRLRLHFHGVLTKSQKSDGLKRCWILLRPDLATVSDLSSHIARSFEIASSSSDGLVLSMDGFVLPSFESTCIFKDKDVVRVNKKGNLHKQAIKIGADSNYVEESEHVKRLAPSSSNLLAIEEFEKEAGGYQSEHEENESGSPGNAEQLENLPSENTILKKKRKHSDKHQSSKRKKTKLSSPAECVMISNNSTEDAHVEENGCCVQKEALLQKSVPIENLPLGMERKSDLMISPEKDNSDTNVLRSATLHKRHDQACKNGQVKITIPDVLAGEKKCPSRSARRKKAKRRWLRELANAEKKESLQVALPGKVEKQKHLSAGQENSNKQQVEKHLSAGLENSNKHADGEDETVPIVVRPGHIRFEPLGKEQCQQQLQEPANTIEWNGTTSKKTGKKWGMEKNFKWTGSGKHDSDGGCNAEVVPEVGGMLAQDPVDYEKLMPLSGFPEEGDVIAYRLVELSSSWCPELSSFRVGKVSFFDAVSQKITLATVPGYPISSEEKNDGEEMTQFQSMYNEDGSLEADFTSLVNVRIMERSNKVVRVGGGSDDAALVGYKGQASCSSTNGQANDTLFPARRPQTDWDEICQALDEKKAQLLKKDSWNTKQASTSGGGGGGGRGSWSYKAVRGCSLGPTIALLRSKNDI</sequence>
<keyword evidence="5" id="KW-1185">Reference proteome</keyword>
<evidence type="ECO:0000313" key="5">
    <source>
        <dbReference type="Proteomes" id="UP001180020"/>
    </source>
</evidence>
<accession>A0AAV9CKS0</accession>
<feature type="domain" description="Coilin tudor" evidence="3">
    <location>
        <begin position="433"/>
        <end position="535"/>
    </location>
</feature>
<evidence type="ECO:0000259" key="2">
    <source>
        <dbReference type="Pfam" id="PF15862"/>
    </source>
</evidence>
<feature type="region of interest" description="Disordered" evidence="1">
    <location>
        <begin position="599"/>
        <end position="618"/>
    </location>
</feature>
<dbReference type="InterPro" id="IPR024822">
    <property type="entry name" value="Coilin"/>
</dbReference>
<feature type="domain" description="Coilin N-terminal" evidence="2">
    <location>
        <begin position="5"/>
        <end position="179"/>
    </location>
</feature>
<evidence type="ECO:0000259" key="3">
    <source>
        <dbReference type="Pfam" id="PF23086"/>
    </source>
</evidence>
<feature type="compositionally biased region" description="Gly residues" evidence="1">
    <location>
        <begin position="609"/>
        <end position="618"/>
    </location>
</feature>
<reference evidence="4" key="1">
    <citation type="journal article" date="2023" name="Nat. Commun.">
        <title>Diploid and tetraploid genomes of Acorus and the evolution of monocots.</title>
        <authorList>
            <person name="Ma L."/>
            <person name="Liu K.W."/>
            <person name="Li Z."/>
            <person name="Hsiao Y.Y."/>
            <person name="Qi Y."/>
            <person name="Fu T."/>
            <person name="Tang G.D."/>
            <person name="Zhang D."/>
            <person name="Sun W.H."/>
            <person name="Liu D.K."/>
            <person name="Li Y."/>
            <person name="Chen G.Z."/>
            <person name="Liu X.D."/>
            <person name="Liao X.Y."/>
            <person name="Jiang Y.T."/>
            <person name="Yu X."/>
            <person name="Hao Y."/>
            <person name="Huang J."/>
            <person name="Zhao X.W."/>
            <person name="Ke S."/>
            <person name="Chen Y.Y."/>
            <person name="Wu W.L."/>
            <person name="Hsu J.L."/>
            <person name="Lin Y.F."/>
            <person name="Huang M.D."/>
            <person name="Li C.Y."/>
            <person name="Huang L."/>
            <person name="Wang Z.W."/>
            <person name="Zhao X."/>
            <person name="Zhong W.Y."/>
            <person name="Peng D.H."/>
            <person name="Ahmad S."/>
            <person name="Lan S."/>
            <person name="Zhang J.S."/>
            <person name="Tsai W.C."/>
            <person name="Van de Peer Y."/>
            <person name="Liu Z.J."/>
        </authorList>
    </citation>
    <scope>NUCLEOTIDE SEQUENCE</scope>
    <source>
        <strain evidence="4">CP</strain>
    </source>
</reference>
<dbReference type="InterPro" id="IPR056398">
    <property type="entry name" value="Tudor_Coilin"/>
</dbReference>
<evidence type="ECO:0000256" key="1">
    <source>
        <dbReference type="SAM" id="MobiDB-lite"/>
    </source>
</evidence>
<name>A0AAV9CKS0_ACOCL</name>
<dbReference type="Pfam" id="PF15862">
    <property type="entry name" value="Coilin_N"/>
    <property type="match status" value="1"/>
</dbReference>
<dbReference type="GO" id="GO:0030620">
    <property type="term" value="F:U2 snRNA binding"/>
    <property type="evidence" value="ECO:0007669"/>
    <property type="project" value="TreeGrafter"/>
</dbReference>
<dbReference type="PANTHER" id="PTHR15197:SF0">
    <property type="entry name" value="COILIN"/>
    <property type="match status" value="1"/>
</dbReference>
<comment type="caution">
    <text evidence="4">The sequence shown here is derived from an EMBL/GenBank/DDBJ whole genome shotgun (WGS) entry which is preliminary data.</text>
</comment>
<proteinExistence type="predicted"/>
<dbReference type="GO" id="GO:0015030">
    <property type="term" value="C:Cajal body"/>
    <property type="evidence" value="ECO:0007669"/>
    <property type="project" value="TreeGrafter"/>
</dbReference>
<organism evidence="4 5">
    <name type="scientific">Acorus calamus</name>
    <name type="common">Sweet flag</name>
    <dbReference type="NCBI Taxonomy" id="4465"/>
    <lineage>
        <taxon>Eukaryota</taxon>
        <taxon>Viridiplantae</taxon>
        <taxon>Streptophyta</taxon>
        <taxon>Embryophyta</taxon>
        <taxon>Tracheophyta</taxon>
        <taxon>Spermatophyta</taxon>
        <taxon>Magnoliopsida</taxon>
        <taxon>Liliopsida</taxon>
        <taxon>Acoraceae</taxon>
        <taxon>Acorus</taxon>
    </lineage>
</organism>
<dbReference type="GO" id="GO:0000387">
    <property type="term" value="P:spliceosomal snRNP assembly"/>
    <property type="evidence" value="ECO:0007669"/>
    <property type="project" value="TreeGrafter"/>
</dbReference>
<protein>
    <recommendedName>
        <fullName evidence="6">Coilin</fullName>
    </recommendedName>
</protein>
<evidence type="ECO:0000313" key="4">
    <source>
        <dbReference type="EMBL" id="KAK1289364.1"/>
    </source>
</evidence>
<gene>
    <name evidence="4" type="ORF">QJS10_CPB18g00623</name>
</gene>
<dbReference type="PANTHER" id="PTHR15197">
    <property type="entry name" value="COILIN P80"/>
    <property type="match status" value="1"/>
</dbReference>
<dbReference type="Pfam" id="PF23086">
    <property type="entry name" value="Tudor_Coilin"/>
    <property type="match status" value="1"/>
</dbReference>
<dbReference type="Proteomes" id="UP001180020">
    <property type="component" value="Unassembled WGS sequence"/>
</dbReference>
<reference evidence="4" key="2">
    <citation type="submission" date="2023-06" db="EMBL/GenBank/DDBJ databases">
        <authorList>
            <person name="Ma L."/>
            <person name="Liu K.-W."/>
            <person name="Li Z."/>
            <person name="Hsiao Y.-Y."/>
            <person name="Qi Y."/>
            <person name="Fu T."/>
            <person name="Tang G."/>
            <person name="Zhang D."/>
            <person name="Sun W.-H."/>
            <person name="Liu D.-K."/>
            <person name="Li Y."/>
            <person name="Chen G.-Z."/>
            <person name="Liu X.-D."/>
            <person name="Liao X.-Y."/>
            <person name="Jiang Y.-T."/>
            <person name="Yu X."/>
            <person name="Hao Y."/>
            <person name="Huang J."/>
            <person name="Zhao X.-W."/>
            <person name="Ke S."/>
            <person name="Chen Y.-Y."/>
            <person name="Wu W.-L."/>
            <person name="Hsu J.-L."/>
            <person name="Lin Y.-F."/>
            <person name="Huang M.-D."/>
            <person name="Li C.-Y."/>
            <person name="Huang L."/>
            <person name="Wang Z.-W."/>
            <person name="Zhao X."/>
            <person name="Zhong W.-Y."/>
            <person name="Peng D.-H."/>
            <person name="Ahmad S."/>
            <person name="Lan S."/>
            <person name="Zhang J.-S."/>
            <person name="Tsai W.-C."/>
            <person name="Van De Peer Y."/>
            <person name="Liu Z.-J."/>
        </authorList>
    </citation>
    <scope>NUCLEOTIDE SEQUENCE</scope>
    <source>
        <strain evidence="4">CP</strain>
        <tissue evidence="4">Leaves</tissue>
    </source>
</reference>
<dbReference type="InterPro" id="IPR031722">
    <property type="entry name" value="Coilin_N"/>
</dbReference>
<evidence type="ECO:0008006" key="6">
    <source>
        <dbReference type="Google" id="ProtNLM"/>
    </source>
</evidence>
<dbReference type="AlphaFoldDB" id="A0AAV9CKS0"/>